<comment type="caution">
    <text evidence="5">The sequence shown here is derived from an EMBL/GenBank/DDBJ whole genome shotgun (WGS) entry which is preliminary data.</text>
</comment>
<dbReference type="SUPFAM" id="SSF46785">
    <property type="entry name" value="Winged helix' DNA-binding domain"/>
    <property type="match status" value="1"/>
</dbReference>
<evidence type="ECO:0000313" key="5">
    <source>
        <dbReference type="EMBL" id="GGI06700.1"/>
    </source>
</evidence>
<evidence type="ECO:0000256" key="1">
    <source>
        <dbReference type="ARBA" id="ARBA00023015"/>
    </source>
</evidence>
<proteinExistence type="predicted"/>
<evidence type="ECO:0000259" key="4">
    <source>
        <dbReference type="PROSITE" id="PS51000"/>
    </source>
</evidence>
<protein>
    <submittedName>
        <fullName evidence="5">Transcriptional regulator</fullName>
    </submittedName>
</protein>
<evidence type="ECO:0000256" key="3">
    <source>
        <dbReference type="SAM" id="MobiDB-lite"/>
    </source>
</evidence>
<sequence length="260" mass="26902">MTTTQAAPHAPAAPVLPVAVDGPYVAPGDTDGTTRRRVLELVAAEGPVTAAELAATLGLTSAAVRRHLGVLEDEGTITVHEAGPSAGRRGRPARRYVVSTGGQSELSGGYSELAVQVMRHLRATGGSDAVARFAAERYDTVVRRYAPHLTAATPDERAAQLAALLTDDGYAASVRPVAGPLVPTVQLCQGHCPVQHVAEEFTELCEAEAKAFSQLLGTHVQRLATIAGGAHACVTNVPTALTAPTPTPADRRGGTQEGTR</sequence>
<dbReference type="EMBL" id="BMDG01000004">
    <property type="protein sequence ID" value="GGI06700.1"/>
    <property type="molecule type" value="Genomic_DNA"/>
</dbReference>
<dbReference type="InterPro" id="IPR036390">
    <property type="entry name" value="WH_DNA-bd_sf"/>
</dbReference>
<feature type="region of interest" description="Disordered" evidence="3">
    <location>
        <begin position="239"/>
        <end position="260"/>
    </location>
</feature>
<dbReference type="InterPro" id="IPR001034">
    <property type="entry name" value="DeoR_HTH"/>
</dbReference>
<dbReference type="InterPro" id="IPR011991">
    <property type="entry name" value="ArsR-like_HTH"/>
</dbReference>
<dbReference type="PANTHER" id="PTHR30363:SF28">
    <property type="entry name" value="TRANSCRIPTIONAL REGULATORY PROTEIN-RELATED"/>
    <property type="match status" value="1"/>
</dbReference>
<dbReference type="InterPro" id="IPR050313">
    <property type="entry name" value="Carb_Metab_HTH_regulators"/>
</dbReference>
<organism evidence="5 6">
    <name type="scientific">Isoptericola cucumis</name>
    <dbReference type="NCBI Taxonomy" id="1776856"/>
    <lineage>
        <taxon>Bacteria</taxon>
        <taxon>Bacillati</taxon>
        <taxon>Actinomycetota</taxon>
        <taxon>Actinomycetes</taxon>
        <taxon>Micrococcales</taxon>
        <taxon>Promicromonosporaceae</taxon>
        <taxon>Isoptericola</taxon>
    </lineage>
</organism>
<dbReference type="Proteomes" id="UP000632535">
    <property type="component" value="Unassembled WGS sequence"/>
</dbReference>
<dbReference type="PROSITE" id="PS51000">
    <property type="entry name" value="HTH_DEOR_2"/>
    <property type="match status" value="1"/>
</dbReference>
<feature type="domain" description="HTH deoR-type" evidence="4">
    <location>
        <begin position="31"/>
        <end position="86"/>
    </location>
</feature>
<dbReference type="Pfam" id="PF12840">
    <property type="entry name" value="HTH_20"/>
    <property type="match status" value="1"/>
</dbReference>
<keyword evidence="1" id="KW-0805">Transcription regulation</keyword>
<dbReference type="RefSeq" id="WP_188522827.1">
    <property type="nucleotide sequence ID" value="NZ_BMDG01000004.1"/>
</dbReference>
<evidence type="ECO:0000313" key="6">
    <source>
        <dbReference type="Proteomes" id="UP000632535"/>
    </source>
</evidence>
<dbReference type="CDD" id="cd00090">
    <property type="entry name" value="HTH_ARSR"/>
    <property type="match status" value="1"/>
</dbReference>
<name>A0ABQ2B303_9MICO</name>
<accession>A0ABQ2B303</accession>
<dbReference type="PANTHER" id="PTHR30363">
    <property type="entry name" value="HTH-TYPE TRANSCRIPTIONAL REGULATOR SRLR-RELATED"/>
    <property type="match status" value="1"/>
</dbReference>
<keyword evidence="2" id="KW-0804">Transcription</keyword>
<gene>
    <name evidence="5" type="ORF">GCM10007368_12470</name>
</gene>
<reference evidence="6" key="1">
    <citation type="journal article" date="2019" name="Int. J. Syst. Evol. Microbiol.">
        <title>The Global Catalogue of Microorganisms (GCM) 10K type strain sequencing project: providing services to taxonomists for standard genome sequencing and annotation.</title>
        <authorList>
            <consortium name="The Broad Institute Genomics Platform"/>
            <consortium name="The Broad Institute Genome Sequencing Center for Infectious Disease"/>
            <person name="Wu L."/>
            <person name="Ma J."/>
        </authorList>
    </citation>
    <scope>NUCLEOTIDE SEQUENCE [LARGE SCALE GENOMIC DNA]</scope>
    <source>
        <strain evidence="6">CCM 8653</strain>
    </source>
</reference>
<dbReference type="InterPro" id="IPR036388">
    <property type="entry name" value="WH-like_DNA-bd_sf"/>
</dbReference>
<feature type="compositionally biased region" description="Basic and acidic residues" evidence="3">
    <location>
        <begin position="249"/>
        <end position="260"/>
    </location>
</feature>
<keyword evidence="6" id="KW-1185">Reference proteome</keyword>
<evidence type="ECO:0000256" key="2">
    <source>
        <dbReference type="ARBA" id="ARBA00023163"/>
    </source>
</evidence>
<dbReference type="Gene3D" id="1.10.10.10">
    <property type="entry name" value="Winged helix-like DNA-binding domain superfamily/Winged helix DNA-binding domain"/>
    <property type="match status" value="1"/>
</dbReference>